<evidence type="ECO:0000313" key="2">
    <source>
        <dbReference type="EMBL" id="MBC5666470.1"/>
    </source>
</evidence>
<protein>
    <recommendedName>
        <fullName evidence="4">DUF4367 domain-containing protein</fullName>
    </recommendedName>
</protein>
<comment type="caution">
    <text evidence="2">The sequence shown here is derived from an EMBL/GenBank/DDBJ whole genome shotgun (WGS) entry which is preliminary data.</text>
</comment>
<gene>
    <name evidence="2" type="ORF">H8S00_00445</name>
</gene>
<evidence type="ECO:0000313" key="3">
    <source>
        <dbReference type="Proteomes" id="UP000597877"/>
    </source>
</evidence>
<feature type="transmembrane region" description="Helical" evidence="1">
    <location>
        <begin position="65"/>
        <end position="88"/>
    </location>
</feature>
<evidence type="ECO:0000256" key="1">
    <source>
        <dbReference type="SAM" id="Phobius"/>
    </source>
</evidence>
<keyword evidence="1" id="KW-0472">Membrane</keyword>
<dbReference type="Proteomes" id="UP000597877">
    <property type="component" value="Unassembled WGS sequence"/>
</dbReference>
<name>A0ABR7EYQ3_9FIRM</name>
<keyword evidence="1" id="KW-0812">Transmembrane</keyword>
<accession>A0ABR7EYQ3</accession>
<sequence length="240" mass="27153">MSNGNSTKKLNQDALKEALFMYNETFMQKMPDIVEAHNFSGRFERKMSHLIKAEKKFNGKRWAEVCVRYATSIAAVILCFIVVNVFAINAFNVNLWNKIVDNTTDMINISFENKSENQTRPSDNSNTASDGIKYQIKNAPKGYALRDNYNSEELFVQSFTSDNGTITYTESPISTGANLKIAKGGTKEKVVGAKEVTFIYEENRITAYFTDNAYYHIVNIQGSDANEETAINIIENLEDR</sequence>
<dbReference type="RefSeq" id="WP_021953698.1">
    <property type="nucleotide sequence ID" value="NZ_JACOOZ010000001.1"/>
</dbReference>
<proteinExistence type="predicted"/>
<keyword evidence="1" id="KW-1133">Transmembrane helix</keyword>
<organism evidence="2 3">
    <name type="scientific">Eubacterium segne</name>
    <dbReference type="NCBI Taxonomy" id="2763045"/>
    <lineage>
        <taxon>Bacteria</taxon>
        <taxon>Bacillati</taxon>
        <taxon>Bacillota</taxon>
        <taxon>Clostridia</taxon>
        <taxon>Eubacteriales</taxon>
        <taxon>Eubacteriaceae</taxon>
        <taxon>Eubacterium</taxon>
    </lineage>
</organism>
<reference evidence="2 3" key="1">
    <citation type="submission" date="2020-08" db="EMBL/GenBank/DDBJ databases">
        <title>Genome public.</title>
        <authorList>
            <person name="Liu C."/>
            <person name="Sun Q."/>
        </authorList>
    </citation>
    <scope>NUCLEOTIDE SEQUENCE [LARGE SCALE GENOMIC DNA]</scope>
    <source>
        <strain evidence="2 3">BX4</strain>
    </source>
</reference>
<evidence type="ECO:0008006" key="4">
    <source>
        <dbReference type="Google" id="ProtNLM"/>
    </source>
</evidence>
<dbReference type="EMBL" id="JACOOZ010000001">
    <property type="protein sequence ID" value="MBC5666470.1"/>
    <property type="molecule type" value="Genomic_DNA"/>
</dbReference>
<keyword evidence="3" id="KW-1185">Reference proteome</keyword>